<keyword evidence="6 9" id="KW-0378">Hydrolase</keyword>
<dbReference type="EC" id="3.1.-.-" evidence="9"/>
<keyword evidence="3 9" id="KW-0540">Nuclease</keyword>
<comment type="subunit">
    <text evidence="9">Homodimer, forms a heterotetramer with a Cas1 homodimer.</text>
</comment>
<reference evidence="10 11" key="1">
    <citation type="submission" date="2015-11" db="EMBL/GenBank/DDBJ databases">
        <authorList>
            <person name="Lin W."/>
        </authorList>
    </citation>
    <scope>NUCLEOTIDE SEQUENCE [LARGE SCALE GENOMIC DNA]</scope>
    <source>
        <strain evidence="10 11">HCH-1</strain>
    </source>
</reference>
<evidence type="ECO:0000256" key="2">
    <source>
        <dbReference type="ARBA" id="ARBA00009959"/>
    </source>
</evidence>
<evidence type="ECO:0000256" key="4">
    <source>
        <dbReference type="ARBA" id="ARBA00022723"/>
    </source>
</evidence>
<comment type="caution">
    <text evidence="10">The sequence shown here is derived from an EMBL/GenBank/DDBJ whole genome shotgun (WGS) entry which is preliminary data.</text>
</comment>
<name>A0ABR5SKR7_9BACT</name>
<dbReference type="SUPFAM" id="SSF143430">
    <property type="entry name" value="TTP0101/SSO1404-like"/>
    <property type="match status" value="1"/>
</dbReference>
<dbReference type="EMBL" id="LNQR01000002">
    <property type="protein sequence ID" value="KWT94945.1"/>
    <property type="molecule type" value="Genomic_DNA"/>
</dbReference>
<evidence type="ECO:0000256" key="7">
    <source>
        <dbReference type="ARBA" id="ARBA00022842"/>
    </source>
</evidence>
<keyword evidence="4 9" id="KW-0479">Metal-binding</keyword>
<organism evidence="10 11">
    <name type="scientific">Candidatus Magnetominusculus xianensis</name>
    <dbReference type="NCBI Taxonomy" id="1748249"/>
    <lineage>
        <taxon>Bacteria</taxon>
        <taxon>Pseudomonadati</taxon>
        <taxon>Nitrospirota</taxon>
        <taxon>Nitrospiria</taxon>
        <taxon>Nitrospirales</taxon>
        <taxon>Nitrospiraceae</taxon>
        <taxon>Candidatus Magnetominusculus</taxon>
    </lineage>
</organism>
<keyword evidence="7 9" id="KW-0460">Magnesium</keyword>
<keyword evidence="5 9" id="KW-0255">Endonuclease</keyword>
<comment type="cofactor">
    <cofactor evidence="1 9">
        <name>Mg(2+)</name>
        <dbReference type="ChEBI" id="CHEBI:18420"/>
    </cofactor>
</comment>
<proteinExistence type="inferred from homology"/>
<dbReference type="Pfam" id="PF09827">
    <property type="entry name" value="CRISPR_Cas2"/>
    <property type="match status" value="1"/>
</dbReference>
<gene>
    <name evidence="9" type="primary">cas2</name>
    <name evidence="10" type="ORF">ASN18_0095</name>
</gene>
<dbReference type="Proteomes" id="UP000060487">
    <property type="component" value="Unassembled WGS sequence"/>
</dbReference>
<evidence type="ECO:0000256" key="3">
    <source>
        <dbReference type="ARBA" id="ARBA00022722"/>
    </source>
</evidence>
<dbReference type="InterPro" id="IPR021127">
    <property type="entry name" value="CRISPR_associated_Cas2"/>
</dbReference>
<evidence type="ECO:0000256" key="9">
    <source>
        <dbReference type="HAMAP-Rule" id="MF_01471"/>
    </source>
</evidence>
<dbReference type="RefSeq" id="WP_085050632.1">
    <property type="nucleotide sequence ID" value="NZ_LNQR01000002.1"/>
</dbReference>
<accession>A0ABR5SKR7</accession>
<evidence type="ECO:0000313" key="10">
    <source>
        <dbReference type="EMBL" id="KWT94945.1"/>
    </source>
</evidence>
<evidence type="ECO:0000256" key="5">
    <source>
        <dbReference type="ARBA" id="ARBA00022759"/>
    </source>
</evidence>
<comment type="function">
    <text evidence="9">CRISPR (clustered regularly interspaced short palindromic repeat), is an adaptive immune system that provides protection against mobile genetic elements (viruses, transposable elements and conjugative plasmids). CRISPR clusters contain sequences complementary to antecedent mobile elements and target invading nucleic acids. CRISPR clusters are transcribed and processed into CRISPR RNA (crRNA). Functions as a ssRNA-specific endoribonuclease. Involved in the integration of spacer DNA into the CRISPR cassette.</text>
</comment>
<dbReference type="PANTHER" id="PTHR34405">
    <property type="entry name" value="CRISPR-ASSOCIATED ENDORIBONUCLEASE CAS2"/>
    <property type="match status" value="1"/>
</dbReference>
<dbReference type="PANTHER" id="PTHR34405:SF3">
    <property type="entry name" value="CRISPR-ASSOCIATED ENDORIBONUCLEASE CAS2 3"/>
    <property type="match status" value="1"/>
</dbReference>
<evidence type="ECO:0000256" key="1">
    <source>
        <dbReference type="ARBA" id="ARBA00001946"/>
    </source>
</evidence>
<dbReference type="InterPro" id="IPR019199">
    <property type="entry name" value="Virulence_VapD/CRISPR_Cas2"/>
</dbReference>
<dbReference type="Gene3D" id="3.30.70.240">
    <property type="match status" value="1"/>
</dbReference>
<feature type="binding site" evidence="9">
    <location>
        <position position="10"/>
    </location>
    <ligand>
        <name>Mg(2+)</name>
        <dbReference type="ChEBI" id="CHEBI:18420"/>
        <note>catalytic</note>
    </ligand>
</feature>
<dbReference type="HAMAP" id="MF_01471">
    <property type="entry name" value="Cas2"/>
    <property type="match status" value="1"/>
</dbReference>
<protein>
    <recommendedName>
        <fullName evidence="9">CRISPR-associated endoribonuclease Cas2</fullName>
        <ecNumber evidence="9">3.1.-.-</ecNumber>
    </recommendedName>
</protein>
<evidence type="ECO:0000256" key="8">
    <source>
        <dbReference type="ARBA" id="ARBA00023118"/>
    </source>
</evidence>
<dbReference type="CDD" id="cd09725">
    <property type="entry name" value="Cas2_I_II_III"/>
    <property type="match status" value="1"/>
</dbReference>
<dbReference type="NCBIfam" id="TIGR01573">
    <property type="entry name" value="cas2"/>
    <property type="match status" value="1"/>
</dbReference>
<evidence type="ECO:0000313" key="11">
    <source>
        <dbReference type="Proteomes" id="UP000060487"/>
    </source>
</evidence>
<comment type="similarity">
    <text evidence="2 9">Belongs to the CRISPR-associated endoribonuclease Cas2 protein family.</text>
</comment>
<keyword evidence="11" id="KW-1185">Reference proteome</keyword>
<keyword evidence="8 9" id="KW-0051">Antiviral defense</keyword>
<sequence>MKSNYLLCYDIRNPRRLASVYKCVKSRGLHIQYSVFICRFTWKELIQIIEELNSIIDCSEDDIRIYPLPADLKPVVMGCGDRIPEGVSVFLS</sequence>
<evidence type="ECO:0000256" key="6">
    <source>
        <dbReference type="ARBA" id="ARBA00022801"/>
    </source>
</evidence>